<dbReference type="RefSeq" id="WP_168045850.1">
    <property type="nucleotide sequence ID" value="NZ_JAATJM010000001.1"/>
</dbReference>
<dbReference type="InterPro" id="IPR050320">
    <property type="entry name" value="N5-glutamine_MTase"/>
</dbReference>
<dbReference type="GO" id="GO:0032259">
    <property type="term" value="P:methylation"/>
    <property type="evidence" value="ECO:0007669"/>
    <property type="project" value="UniProtKB-KW"/>
</dbReference>
<sequence length="315" mass="33513">MDAIATDGLTVSDQALLDLLRHLEQAGYAFVTPTPATHATVGLRRAASEADALRDVFGWSRPFSRDLLEPGLMQLAETAGVVRHAPEGLRLAIRVSTVDGRLHLHSAPTRDEDAVFLGPDSYRYVRFIRQALGGSPNLRTALDIGVGAGVGALTLAALSPSACVVASDVNHRALRLTRLNSLHGGLPLDLVHCSGLPERPDGFDVIAANPPYIAGKGKRTYRDGGDQLGAALALDWVREGVRRLTPGGRFLLYTGSAIVAGHDAVREALQVIADEGGLHLTYEEIDPDVFGGTLRQEAYREVERIAAVGAVLTAP</sequence>
<dbReference type="GO" id="GO:0036009">
    <property type="term" value="F:protein-glutamine N-methyltransferase activity"/>
    <property type="evidence" value="ECO:0007669"/>
    <property type="project" value="TreeGrafter"/>
</dbReference>
<dbReference type="Proteomes" id="UP000587415">
    <property type="component" value="Unassembled WGS sequence"/>
</dbReference>
<feature type="domain" description="Methyltransferase small" evidence="3">
    <location>
        <begin position="139"/>
        <end position="251"/>
    </location>
</feature>
<dbReference type="SUPFAM" id="SSF53335">
    <property type="entry name" value="S-adenosyl-L-methionine-dependent methyltransferases"/>
    <property type="match status" value="1"/>
</dbReference>
<dbReference type="PROSITE" id="PS00092">
    <property type="entry name" value="N6_MTASE"/>
    <property type="match status" value="1"/>
</dbReference>
<keyword evidence="1 4" id="KW-0489">Methyltransferase</keyword>
<evidence type="ECO:0000313" key="4">
    <source>
        <dbReference type="EMBL" id="NJC41019.1"/>
    </source>
</evidence>
<protein>
    <submittedName>
        <fullName evidence="4">Methylase of polypeptide subunit release factors</fullName>
    </submittedName>
</protein>
<dbReference type="AlphaFoldDB" id="A0A7X5YLT8"/>
<reference evidence="4 5" key="1">
    <citation type="submission" date="2020-03" db="EMBL/GenBank/DDBJ databases">
        <title>Genomic Encyclopedia of Type Strains, Phase IV (KMG-IV): sequencing the most valuable type-strain genomes for metagenomic binning, comparative biology and taxonomic classification.</title>
        <authorList>
            <person name="Goeker M."/>
        </authorList>
    </citation>
    <scope>NUCLEOTIDE SEQUENCE [LARGE SCALE GENOMIC DNA]</scope>
    <source>
        <strain evidence="4 5">DSM 4736</strain>
    </source>
</reference>
<gene>
    <name evidence="4" type="ORF">GGQ87_001277</name>
</gene>
<organism evidence="4 5">
    <name type="scientific">Brevundimonas alba</name>
    <dbReference type="NCBI Taxonomy" id="74314"/>
    <lineage>
        <taxon>Bacteria</taxon>
        <taxon>Pseudomonadati</taxon>
        <taxon>Pseudomonadota</taxon>
        <taxon>Alphaproteobacteria</taxon>
        <taxon>Caulobacterales</taxon>
        <taxon>Caulobacteraceae</taxon>
        <taxon>Brevundimonas</taxon>
    </lineage>
</organism>
<dbReference type="GO" id="GO:0003676">
    <property type="term" value="F:nucleic acid binding"/>
    <property type="evidence" value="ECO:0007669"/>
    <property type="project" value="InterPro"/>
</dbReference>
<dbReference type="PANTHER" id="PTHR18895">
    <property type="entry name" value="HEMK METHYLTRANSFERASE"/>
    <property type="match status" value="1"/>
</dbReference>
<keyword evidence="5" id="KW-1185">Reference proteome</keyword>
<proteinExistence type="predicted"/>
<comment type="caution">
    <text evidence="4">The sequence shown here is derived from an EMBL/GenBank/DDBJ whole genome shotgun (WGS) entry which is preliminary data.</text>
</comment>
<dbReference type="CDD" id="cd02440">
    <property type="entry name" value="AdoMet_MTases"/>
    <property type="match status" value="1"/>
</dbReference>
<dbReference type="Gene3D" id="3.40.50.150">
    <property type="entry name" value="Vaccinia Virus protein VP39"/>
    <property type="match status" value="1"/>
</dbReference>
<dbReference type="InterPro" id="IPR002052">
    <property type="entry name" value="DNA_methylase_N6_adenine_CS"/>
</dbReference>
<keyword evidence="1 4" id="KW-0808">Transferase</keyword>
<dbReference type="Pfam" id="PF05175">
    <property type="entry name" value="MTS"/>
    <property type="match status" value="1"/>
</dbReference>
<name>A0A7X5YLT8_9CAUL</name>
<dbReference type="PANTHER" id="PTHR18895:SF74">
    <property type="entry name" value="MTRF1L RELEASE FACTOR GLUTAMINE METHYLTRANSFERASE"/>
    <property type="match status" value="1"/>
</dbReference>
<dbReference type="EMBL" id="JAATJM010000001">
    <property type="protein sequence ID" value="NJC41019.1"/>
    <property type="molecule type" value="Genomic_DNA"/>
</dbReference>
<evidence type="ECO:0000256" key="2">
    <source>
        <dbReference type="ARBA" id="ARBA00022691"/>
    </source>
</evidence>
<dbReference type="InterPro" id="IPR029063">
    <property type="entry name" value="SAM-dependent_MTases_sf"/>
</dbReference>
<evidence type="ECO:0000256" key="1">
    <source>
        <dbReference type="ARBA" id="ARBA00022603"/>
    </source>
</evidence>
<evidence type="ECO:0000313" key="5">
    <source>
        <dbReference type="Proteomes" id="UP000587415"/>
    </source>
</evidence>
<evidence type="ECO:0000259" key="3">
    <source>
        <dbReference type="Pfam" id="PF05175"/>
    </source>
</evidence>
<accession>A0A7X5YLT8</accession>
<dbReference type="InterPro" id="IPR007848">
    <property type="entry name" value="Small_mtfrase_dom"/>
</dbReference>
<keyword evidence="2" id="KW-0949">S-adenosyl-L-methionine</keyword>